<evidence type="ECO:0000256" key="6">
    <source>
        <dbReference type="ARBA" id="ARBA00019964"/>
    </source>
</evidence>
<dbReference type="GO" id="GO:0003729">
    <property type="term" value="F:mRNA binding"/>
    <property type="evidence" value="ECO:0007669"/>
    <property type="project" value="InterPro"/>
</dbReference>
<keyword evidence="14" id="KW-0694">RNA-binding</keyword>
<dbReference type="GO" id="GO:0035145">
    <property type="term" value="C:exon-exon junction complex"/>
    <property type="evidence" value="ECO:0007669"/>
    <property type="project" value="InterPro"/>
</dbReference>
<evidence type="ECO:0000259" key="21">
    <source>
        <dbReference type="PROSITE" id="PS50009"/>
    </source>
</evidence>
<feature type="compositionally biased region" description="Basic and acidic residues" evidence="20">
    <location>
        <begin position="123"/>
        <end position="133"/>
    </location>
</feature>
<evidence type="ECO:0000256" key="16">
    <source>
        <dbReference type="ARBA" id="ARBA00023187"/>
    </source>
</evidence>
<dbReference type="GO" id="GO:0050714">
    <property type="term" value="P:positive regulation of protein secretion"/>
    <property type="evidence" value="ECO:0007669"/>
    <property type="project" value="UniProtKB-ARBA"/>
</dbReference>
<gene>
    <name evidence="22" type="ORF">LTLLF_198300</name>
</gene>
<feature type="compositionally biased region" description="Gly residues" evidence="20">
    <location>
        <begin position="29"/>
        <end position="45"/>
    </location>
</feature>
<evidence type="ECO:0000313" key="23">
    <source>
        <dbReference type="Proteomes" id="UP000710432"/>
    </source>
</evidence>
<evidence type="ECO:0000256" key="1">
    <source>
        <dbReference type="ARBA" id="ARBA00004210"/>
    </source>
</evidence>
<evidence type="ECO:0000256" key="2">
    <source>
        <dbReference type="ARBA" id="ARBA00004279"/>
    </source>
</evidence>
<dbReference type="GO" id="GO:0005085">
    <property type="term" value="F:guanyl-nucleotide exchange factor activity"/>
    <property type="evidence" value="ECO:0007669"/>
    <property type="project" value="UniProtKB-KW"/>
</dbReference>
<feature type="region of interest" description="Disordered" evidence="20">
    <location>
        <begin position="678"/>
        <end position="924"/>
    </location>
</feature>
<feature type="compositionally biased region" description="Low complexity" evidence="20">
    <location>
        <begin position="760"/>
        <end position="771"/>
    </location>
</feature>
<reference evidence="22" key="1">
    <citation type="submission" date="2020-03" db="EMBL/GenBank/DDBJ databases">
        <title>Studies in the Genomics of Life Span.</title>
        <authorList>
            <person name="Glass D."/>
        </authorList>
    </citation>
    <scope>NUCLEOTIDE SEQUENCE</scope>
    <source>
        <strain evidence="22">LTLLF</strain>
        <tissue evidence="22">Muscle</tissue>
    </source>
</reference>
<keyword evidence="10" id="KW-0507">mRNA processing</keyword>
<dbReference type="Pfam" id="PF00617">
    <property type="entry name" value="RasGEF"/>
    <property type="match status" value="1"/>
</dbReference>
<keyword evidence="11" id="KW-0747">Spliceosome</keyword>
<dbReference type="GO" id="GO:0005681">
    <property type="term" value="C:spliceosomal complex"/>
    <property type="evidence" value="ECO:0007669"/>
    <property type="project" value="UniProtKB-KW"/>
</dbReference>
<dbReference type="GO" id="GO:0048471">
    <property type="term" value="C:perinuclear region of cytoplasm"/>
    <property type="evidence" value="ECO:0007669"/>
    <property type="project" value="UniProtKB-SubCell"/>
</dbReference>
<feature type="compositionally biased region" description="Low complexity" evidence="20">
    <location>
        <begin position="19"/>
        <end position="28"/>
    </location>
</feature>
<dbReference type="InterPro" id="IPR023578">
    <property type="entry name" value="Ras_GEF_dom_sf"/>
</dbReference>
<feature type="compositionally biased region" description="Basic and acidic residues" evidence="20">
    <location>
        <begin position="426"/>
        <end position="435"/>
    </location>
</feature>
<evidence type="ECO:0000256" key="3">
    <source>
        <dbReference type="ARBA" id="ARBA00004324"/>
    </source>
</evidence>
<dbReference type="GO" id="GO:0010494">
    <property type="term" value="C:cytoplasmic stress granule"/>
    <property type="evidence" value="ECO:0007669"/>
    <property type="project" value="UniProtKB-SubCell"/>
</dbReference>
<feature type="compositionally biased region" description="Pro residues" evidence="20">
    <location>
        <begin position="684"/>
        <end position="703"/>
    </location>
</feature>
<proteinExistence type="inferred from homology"/>
<dbReference type="SUPFAM" id="SSF48366">
    <property type="entry name" value="Ras GEF"/>
    <property type="match status" value="1"/>
</dbReference>
<feature type="compositionally biased region" description="Basic and acidic residues" evidence="20">
    <location>
        <begin position="351"/>
        <end position="368"/>
    </location>
</feature>
<feature type="domain" description="Ras-GEF" evidence="21">
    <location>
        <begin position="1194"/>
        <end position="1430"/>
    </location>
</feature>
<feature type="compositionally biased region" description="Basic and acidic residues" evidence="20">
    <location>
        <begin position="171"/>
        <end position="191"/>
    </location>
</feature>
<feature type="compositionally biased region" description="Basic and acidic residues" evidence="20">
    <location>
        <begin position="258"/>
        <end position="268"/>
    </location>
</feature>
<dbReference type="InterPro" id="IPR036964">
    <property type="entry name" value="RASGEF_cat_dom_sf"/>
</dbReference>
<dbReference type="FunFam" id="1.10.840.10:FF:000002">
    <property type="entry name" value="Rap guanine nucleotide exchange factor 4"/>
    <property type="match status" value="1"/>
</dbReference>
<dbReference type="Gene3D" id="3.10.20.90">
    <property type="entry name" value="Phosphatidylinositol 3-kinase Catalytic Subunit, Chain A, domain 1"/>
    <property type="match status" value="1"/>
</dbReference>
<dbReference type="PROSITE" id="PS50009">
    <property type="entry name" value="RASGEF_CAT"/>
    <property type="match status" value="1"/>
</dbReference>
<keyword evidence="7" id="KW-0813">Transport</keyword>
<comment type="subcellular location">
    <subcellularLocation>
        <location evidence="2">Cell projection</location>
        <location evidence="2">Dendrite</location>
    </subcellularLocation>
    <subcellularLocation>
        <location evidence="1">Cytoplasm</location>
        <location evidence="1">Stress granule</location>
    </subcellularLocation>
    <subcellularLocation>
        <location evidence="4">Cytoplasm</location>
        <location evidence="4">Perinuclear region</location>
    </subcellularLocation>
    <subcellularLocation>
        <location evidence="3">Nucleus speckle</location>
    </subcellularLocation>
</comment>
<evidence type="ECO:0000256" key="4">
    <source>
        <dbReference type="ARBA" id="ARBA00004556"/>
    </source>
</evidence>
<protein>
    <recommendedName>
        <fullName evidence="6">Protein CASC3</fullName>
    </recommendedName>
</protein>
<dbReference type="GO" id="GO:0006397">
    <property type="term" value="P:mRNA processing"/>
    <property type="evidence" value="ECO:0007669"/>
    <property type="project" value="UniProtKB-KW"/>
</dbReference>
<dbReference type="GO" id="GO:0007264">
    <property type="term" value="P:small GTPase-mediated signal transduction"/>
    <property type="evidence" value="ECO:0007669"/>
    <property type="project" value="InterPro"/>
</dbReference>
<keyword evidence="9 19" id="KW-0344">Guanine-nucleotide releasing factor</keyword>
<dbReference type="PANTHER" id="PTHR13434:SF0">
    <property type="entry name" value="PROTEIN CASC3"/>
    <property type="match status" value="1"/>
</dbReference>
<evidence type="ECO:0000256" key="15">
    <source>
        <dbReference type="ARBA" id="ARBA00023161"/>
    </source>
</evidence>
<dbReference type="FunFam" id="3.10.20.90:FF:000038">
    <property type="entry name" value="Rap guanine nucleotide exchange factor 4"/>
    <property type="match status" value="1"/>
</dbReference>
<evidence type="ECO:0000313" key="22">
    <source>
        <dbReference type="EMBL" id="KAH0501167.1"/>
    </source>
</evidence>
<evidence type="ECO:0000256" key="9">
    <source>
        <dbReference type="ARBA" id="ARBA00022658"/>
    </source>
</evidence>
<feature type="compositionally biased region" description="Basic and acidic residues" evidence="20">
    <location>
        <begin position="224"/>
        <end position="247"/>
    </location>
</feature>
<dbReference type="GO" id="GO:0000184">
    <property type="term" value="P:nuclear-transcribed mRNA catabolic process, nonsense-mediated decay"/>
    <property type="evidence" value="ECO:0007669"/>
    <property type="project" value="UniProtKB-KW"/>
</dbReference>
<accession>A0A8J6G010</accession>
<evidence type="ECO:0000256" key="7">
    <source>
        <dbReference type="ARBA" id="ARBA00022448"/>
    </source>
</evidence>
<dbReference type="InterPro" id="IPR018545">
    <property type="entry name" value="Btz_dom"/>
</dbReference>
<dbReference type="SMART" id="SM00147">
    <property type="entry name" value="RasGEF"/>
    <property type="match status" value="1"/>
</dbReference>
<dbReference type="GO" id="GO:0006417">
    <property type="term" value="P:regulation of translation"/>
    <property type="evidence" value="ECO:0007669"/>
    <property type="project" value="UniProtKB-KW"/>
</dbReference>
<evidence type="ECO:0000256" key="17">
    <source>
        <dbReference type="ARBA" id="ARBA00023242"/>
    </source>
</evidence>
<dbReference type="PANTHER" id="PTHR13434">
    <property type="entry name" value="PROTEIN CASC3"/>
    <property type="match status" value="1"/>
</dbReference>
<comment type="caution">
    <text evidence="22">The sequence shown here is derived from an EMBL/GenBank/DDBJ whole genome shotgun (WGS) entry which is preliminary data.</text>
</comment>
<dbReference type="GO" id="GO:0051028">
    <property type="term" value="P:mRNA transport"/>
    <property type="evidence" value="ECO:0007669"/>
    <property type="project" value="UniProtKB-KW"/>
</dbReference>
<sequence length="1432" mass="156084">MADRRRQRASQDTEDEESGASGSDSGSPARGGGSCSGSAGGGGSGSLPSQRGGRGGGLHLRRVESGGAKSAEQSECVSERLPGGDPAGGGVEVLRDAGPPAVLSDYESAEDSEGEEGEYSEEENSKVELKSEANDAADSSAKEKGEEKPDTKGTVTGERQSGDGQESTEPVENKVGKKGPKHLDDDEDRKNPAYIPRKGLFFEHDLRGQTQEEEVRPKGRQRKLWKDEGRWEHDKFREDEQAPKSRQELIALYGYDIRSAHNPDDIKPRRVRKPRFGSPPQRDPNWIGDRSNKSHRHQGPGGALPPRTFINRNAAGTGRMSTSRNYSRSGGFKEGRTSFRPVEVGGQHGGRSGETHKHEANYRLRRLEQTPMRDPSPEPDAPLLGSPEKEETASETPAAVPDTVPPAPDRPIEKKSYSRARRTRTKVGDAVKASEEVPPPSEGLTSAATIPETTPPPAAKTGNWETPVDSTTGGLEQDVAQLNIAEQNWSPGQPSFLQPRELRGMPNHIHMGAGPPPPFNRMEEMGVQGGRAKRYSSQRQRPVPEPPAPPVHISIMEGHYYDPLQFQGPIYTHGDSPAPLPPQGMIVQPEMHLPHPGLHPHQSPAPLPNPGLYPPPVSMSPGQPPPQQLLAPTYFSAPGVMNFGNPSYPYAPGALPPPPHLYPNTQVYGGVTYYNPAQQQVQPKPSPPRRTPQPVSIKPPPPEFLRLSDAKSSRSAPSPKFKPRAAGWGRAVAGPAPGTALGSAPPALSIVSPPPPPPRLGHLGPPAAPRRGAGGGMKPLEKFLKKQTSQLAGRAVAGGPGGGPGCCGGPGGGGGPGGSGGPAGGPRPLQRRQSVSRLLLPAFLREPSAESGLDPPAEEEGGEPLGVSEEPGSGGPCWLQLEEVPGPGPLGCGVPLRSPSSYSSDELSPGEPLASPPWAPLGAPERPEHLLNRVLERLAGGTTRDSGASDILLDDIVLTHSLFLPTEKFLQELHQNVEGPEGLGRKQACLALLLHFLDTYQGLLQEEEGAGHIIKELYLLIMKDESLYQDLREDTLRLHQLVETVELKIPEESQPPSKQVKPLFRHFRRIDSCLQTRVAFRGSDEIFCRVYMPDHSYVTIRSRLSASVQDILGSVTEKLQYSEEPAEREDALILVAVASSGEKVLLQPTEDCVFTTLGINSHLFACTRDSYEALVPLPEEIQVSPGDTEIHRVEPEDVANHLTAFHWELFRCVHELEFVDYVFHGERGRRETANLELLLQRCSEVTHWVATEVLLCEAPGKRVQLLKKFIKIAAICKQNQDLLSFYAVVMGLDNAAVSRLRLTWEKLPGKFKNLFRKFENLTDPCRNHKSYREIISKMKPPVIPFVPLILKDLTFLHEGSKTLVDGLVNIEKLHSVAEKVRTIRKYRSRPLCLDMEASPHHLQTKAYVRQFQVIDNQNLLFELSYKLEANSQ</sequence>
<keyword evidence="15" id="KW-0866">Nonsense-mediated mRNA decay</keyword>
<evidence type="ECO:0000256" key="12">
    <source>
        <dbReference type="ARBA" id="ARBA00022816"/>
    </source>
</evidence>
<feature type="compositionally biased region" description="Basic and acidic residues" evidence="20">
    <location>
        <begin position="140"/>
        <end position="151"/>
    </location>
</feature>
<dbReference type="InterPro" id="IPR029071">
    <property type="entry name" value="Ubiquitin-like_domsf"/>
</dbReference>
<organism evidence="22 23">
    <name type="scientific">Microtus ochrogaster</name>
    <name type="common">Prairie vole</name>
    <dbReference type="NCBI Taxonomy" id="79684"/>
    <lineage>
        <taxon>Eukaryota</taxon>
        <taxon>Metazoa</taxon>
        <taxon>Chordata</taxon>
        <taxon>Craniata</taxon>
        <taxon>Vertebrata</taxon>
        <taxon>Euteleostomi</taxon>
        <taxon>Mammalia</taxon>
        <taxon>Eutheria</taxon>
        <taxon>Euarchontoglires</taxon>
        <taxon>Glires</taxon>
        <taxon>Rodentia</taxon>
        <taxon>Myomorpha</taxon>
        <taxon>Muroidea</taxon>
        <taxon>Cricetidae</taxon>
        <taxon>Arvicolinae</taxon>
        <taxon>Microtus</taxon>
    </lineage>
</organism>
<feature type="compositionally biased region" description="Polar residues" evidence="20">
    <location>
        <begin position="319"/>
        <end position="328"/>
    </location>
</feature>
<dbReference type="Gene3D" id="1.10.840.10">
    <property type="entry name" value="Ras guanine-nucleotide exchange factors catalytic domain"/>
    <property type="match status" value="1"/>
</dbReference>
<keyword evidence="16" id="KW-0508">mRNA splicing</keyword>
<evidence type="ECO:0000256" key="19">
    <source>
        <dbReference type="PROSITE-ProRule" id="PRU00168"/>
    </source>
</evidence>
<dbReference type="SMART" id="SM01044">
    <property type="entry name" value="Btz"/>
    <property type="match status" value="1"/>
</dbReference>
<feature type="compositionally biased region" description="Low complexity" evidence="20">
    <location>
        <begin position="892"/>
        <end position="907"/>
    </location>
</feature>
<keyword evidence="13" id="KW-0810">Translation regulation</keyword>
<evidence type="ECO:0000256" key="13">
    <source>
        <dbReference type="ARBA" id="ARBA00022845"/>
    </source>
</evidence>
<dbReference type="GO" id="GO:0016607">
    <property type="term" value="C:nuclear speck"/>
    <property type="evidence" value="ECO:0007669"/>
    <property type="project" value="UniProtKB-SubCell"/>
</dbReference>
<evidence type="ECO:0000256" key="18">
    <source>
        <dbReference type="ARBA" id="ARBA00023273"/>
    </source>
</evidence>
<name>A0A8J6G010_MICOH</name>
<feature type="compositionally biased region" description="Gly residues" evidence="20">
    <location>
        <begin position="796"/>
        <end position="824"/>
    </location>
</feature>
<comment type="similarity">
    <text evidence="5">Belongs to the CASC3 family.</text>
</comment>
<keyword evidence="18" id="KW-0966">Cell projection</keyword>
<evidence type="ECO:0000256" key="20">
    <source>
        <dbReference type="SAM" id="MobiDB-lite"/>
    </source>
</evidence>
<evidence type="ECO:0000256" key="14">
    <source>
        <dbReference type="ARBA" id="ARBA00022884"/>
    </source>
</evidence>
<evidence type="ECO:0000256" key="10">
    <source>
        <dbReference type="ARBA" id="ARBA00022664"/>
    </source>
</evidence>
<dbReference type="GO" id="GO:0030552">
    <property type="term" value="F:cAMP binding"/>
    <property type="evidence" value="ECO:0007669"/>
    <property type="project" value="UniProtKB-ARBA"/>
</dbReference>
<dbReference type="CDD" id="cd00155">
    <property type="entry name" value="RasGEF"/>
    <property type="match status" value="1"/>
</dbReference>
<dbReference type="InterPro" id="IPR028544">
    <property type="entry name" value="CASC3"/>
</dbReference>
<dbReference type="Proteomes" id="UP000710432">
    <property type="component" value="Unassembled WGS sequence"/>
</dbReference>
<feature type="region of interest" description="Disordered" evidence="20">
    <location>
        <begin position="513"/>
        <end position="546"/>
    </location>
</feature>
<feature type="compositionally biased region" description="Acidic residues" evidence="20">
    <location>
        <begin position="107"/>
        <end position="122"/>
    </location>
</feature>
<keyword evidence="12" id="KW-0509">mRNA transport</keyword>
<dbReference type="SUPFAM" id="SSF54236">
    <property type="entry name" value="Ubiquitin-like"/>
    <property type="match status" value="1"/>
</dbReference>
<dbReference type="Gene3D" id="1.20.870.10">
    <property type="entry name" value="Son of sevenless (SoS) protein Chain: S domain 1"/>
    <property type="match status" value="1"/>
</dbReference>
<feature type="compositionally biased region" description="Polar residues" evidence="20">
    <location>
        <begin position="153"/>
        <end position="170"/>
    </location>
</feature>
<evidence type="ECO:0000256" key="8">
    <source>
        <dbReference type="ARBA" id="ARBA00022490"/>
    </source>
</evidence>
<dbReference type="Pfam" id="PF09405">
    <property type="entry name" value="Btz"/>
    <property type="match status" value="1"/>
</dbReference>
<evidence type="ECO:0000256" key="11">
    <source>
        <dbReference type="ARBA" id="ARBA00022728"/>
    </source>
</evidence>
<dbReference type="EMBL" id="JAATJU010026900">
    <property type="protein sequence ID" value="KAH0501167.1"/>
    <property type="molecule type" value="Genomic_DNA"/>
</dbReference>
<feature type="compositionally biased region" description="Low complexity" evidence="20">
    <location>
        <begin position="826"/>
        <end position="841"/>
    </location>
</feature>
<evidence type="ECO:0000256" key="5">
    <source>
        <dbReference type="ARBA" id="ARBA00009548"/>
    </source>
</evidence>
<dbReference type="InterPro" id="IPR001895">
    <property type="entry name" value="RASGEF_cat_dom"/>
</dbReference>
<feature type="region of interest" description="Disordered" evidence="20">
    <location>
        <begin position="1"/>
        <end position="477"/>
    </location>
</feature>
<dbReference type="GO" id="GO:0008380">
    <property type="term" value="P:RNA splicing"/>
    <property type="evidence" value="ECO:0007669"/>
    <property type="project" value="UniProtKB-KW"/>
</dbReference>
<keyword evidence="8" id="KW-0963">Cytoplasm</keyword>
<dbReference type="GO" id="GO:0030425">
    <property type="term" value="C:dendrite"/>
    <property type="evidence" value="ECO:0007669"/>
    <property type="project" value="UniProtKB-SubCell"/>
</dbReference>
<keyword evidence="17" id="KW-0539">Nucleus</keyword>